<dbReference type="EMBL" id="ML994611">
    <property type="protein sequence ID" value="KAF2194644.1"/>
    <property type="molecule type" value="Genomic_DNA"/>
</dbReference>
<name>A0A6A6ESV3_9PEZI</name>
<organism evidence="1 2">
    <name type="scientific">Zopfia rhizophila CBS 207.26</name>
    <dbReference type="NCBI Taxonomy" id="1314779"/>
    <lineage>
        <taxon>Eukaryota</taxon>
        <taxon>Fungi</taxon>
        <taxon>Dikarya</taxon>
        <taxon>Ascomycota</taxon>
        <taxon>Pezizomycotina</taxon>
        <taxon>Dothideomycetes</taxon>
        <taxon>Dothideomycetes incertae sedis</taxon>
        <taxon>Zopfiaceae</taxon>
        <taxon>Zopfia</taxon>
    </lineage>
</organism>
<evidence type="ECO:0000313" key="1">
    <source>
        <dbReference type="EMBL" id="KAF2194644.1"/>
    </source>
</evidence>
<dbReference type="OrthoDB" id="3480872at2759"/>
<dbReference type="Proteomes" id="UP000800200">
    <property type="component" value="Unassembled WGS sequence"/>
</dbReference>
<protein>
    <submittedName>
        <fullName evidence="1">Uncharacterized protein</fullName>
    </submittedName>
</protein>
<proteinExistence type="predicted"/>
<reference evidence="1" key="1">
    <citation type="journal article" date="2020" name="Stud. Mycol.">
        <title>101 Dothideomycetes genomes: a test case for predicting lifestyles and emergence of pathogens.</title>
        <authorList>
            <person name="Haridas S."/>
            <person name="Albert R."/>
            <person name="Binder M."/>
            <person name="Bloem J."/>
            <person name="Labutti K."/>
            <person name="Salamov A."/>
            <person name="Andreopoulos B."/>
            <person name="Baker S."/>
            <person name="Barry K."/>
            <person name="Bills G."/>
            <person name="Bluhm B."/>
            <person name="Cannon C."/>
            <person name="Castanera R."/>
            <person name="Culley D."/>
            <person name="Daum C."/>
            <person name="Ezra D."/>
            <person name="Gonzalez J."/>
            <person name="Henrissat B."/>
            <person name="Kuo A."/>
            <person name="Liang C."/>
            <person name="Lipzen A."/>
            <person name="Lutzoni F."/>
            <person name="Magnuson J."/>
            <person name="Mondo S."/>
            <person name="Nolan M."/>
            <person name="Ohm R."/>
            <person name="Pangilinan J."/>
            <person name="Park H.-J."/>
            <person name="Ramirez L."/>
            <person name="Alfaro M."/>
            <person name="Sun H."/>
            <person name="Tritt A."/>
            <person name="Yoshinaga Y."/>
            <person name="Zwiers L.-H."/>
            <person name="Turgeon B."/>
            <person name="Goodwin S."/>
            <person name="Spatafora J."/>
            <person name="Crous P."/>
            <person name="Grigoriev I."/>
        </authorList>
    </citation>
    <scope>NUCLEOTIDE SEQUENCE</scope>
    <source>
        <strain evidence="1">CBS 207.26</strain>
    </source>
</reference>
<gene>
    <name evidence="1" type="ORF">K469DRAFT_650564</name>
</gene>
<evidence type="ECO:0000313" key="2">
    <source>
        <dbReference type="Proteomes" id="UP000800200"/>
    </source>
</evidence>
<sequence>MWNYLRSFFGQRLLPSPVTITGIRFPADGSKPHVLSLTTTTHGVNNGPDSFWGHIPDLRDFWKTPRAWQWRDIETFRLENQPLSNCNGLYVLFYSFDQESLPENSNFPNAIYGRQRAFAGDAFVVKLKGNEIGSDLGEDGWAVWDDVPLDILSLPVMKT</sequence>
<accession>A0A6A6ESV3</accession>
<keyword evidence="2" id="KW-1185">Reference proteome</keyword>
<dbReference type="AlphaFoldDB" id="A0A6A6ESV3"/>